<dbReference type="GO" id="GO:0043190">
    <property type="term" value="C:ATP-binding cassette (ABC) transporter complex"/>
    <property type="evidence" value="ECO:0007669"/>
    <property type="project" value="InterPro"/>
</dbReference>
<evidence type="ECO:0000256" key="1">
    <source>
        <dbReference type="ARBA" id="ARBA00004141"/>
    </source>
</evidence>
<sequence>MLLDTGHRAGPAAALRESLYRIRALANNNTLIRLRDPGQTISYVVMPMVLMLVLKPLYVRAVEGGTTKVVTGLLVMFSVFAISIAGNAILAERTWKTWDRLRVSRAPAAELLIGKTLPIYLVMIAQQTILLVYGCLVIGLPVPGNVPLVLGSILIWAFTLLAIGALLAAIVRSHGELSVIADVGALTLSSLGGALVPLSLMPEWAQVAAQLSPGYWALKMLQAAVVGDTAGTMLPAAILLGIALVCGAFAIRRLTRGWGRGGLL</sequence>
<dbReference type="InterPro" id="IPR047817">
    <property type="entry name" value="ABC2_TM_bact-type"/>
</dbReference>
<protein>
    <recommendedName>
        <fullName evidence="6">Transport permease protein</fullName>
    </recommendedName>
</protein>
<reference evidence="8 9" key="1">
    <citation type="submission" date="2019-04" db="EMBL/GenBank/DDBJ databases">
        <title>Herbidospora sp. NEAU-GS14.nov., a novel actinomycete isolated from soil.</title>
        <authorList>
            <person name="Han L."/>
        </authorList>
    </citation>
    <scope>NUCLEOTIDE SEQUENCE [LARGE SCALE GENOMIC DNA]</scope>
    <source>
        <strain evidence="8 9">NEAU-GS14</strain>
    </source>
</reference>
<dbReference type="InterPro" id="IPR000412">
    <property type="entry name" value="ABC_2_transport"/>
</dbReference>
<keyword evidence="9" id="KW-1185">Reference proteome</keyword>
<dbReference type="PIRSF" id="PIRSF006648">
    <property type="entry name" value="DrrB"/>
    <property type="match status" value="1"/>
</dbReference>
<evidence type="ECO:0000313" key="8">
    <source>
        <dbReference type="EMBL" id="TKK89211.1"/>
    </source>
</evidence>
<feature type="transmembrane region" description="Helical" evidence="6">
    <location>
        <begin position="40"/>
        <end position="58"/>
    </location>
</feature>
<comment type="similarity">
    <text evidence="6">Belongs to the ABC-2 integral membrane protein family.</text>
</comment>
<dbReference type="AlphaFoldDB" id="A0A4U3MIR3"/>
<dbReference type="GO" id="GO:0046677">
    <property type="term" value="P:response to antibiotic"/>
    <property type="evidence" value="ECO:0007669"/>
    <property type="project" value="UniProtKB-KW"/>
</dbReference>
<feature type="transmembrane region" description="Helical" evidence="6">
    <location>
        <begin position="221"/>
        <end position="251"/>
    </location>
</feature>
<keyword evidence="3 6" id="KW-1133">Transmembrane helix</keyword>
<comment type="caution">
    <text evidence="8">The sequence shown here is derived from an EMBL/GenBank/DDBJ whole genome shotgun (WGS) entry which is preliminary data.</text>
</comment>
<evidence type="ECO:0000256" key="2">
    <source>
        <dbReference type="ARBA" id="ARBA00022692"/>
    </source>
</evidence>
<gene>
    <name evidence="8" type="ORF">FDA94_09715</name>
</gene>
<dbReference type="OrthoDB" id="4526018at2"/>
<evidence type="ECO:0000313" key="9">
    <source>
        <dbReference type="Proteomes" id="UP000308705"/>
    </source>
</evidence>
<proteinExistence type="inferred from homology"/>
<dbReference type="Proteomes" id="UP000308705">
    <property type="component" value="Unassembled WGS sequence"/>
</dbReference>
<evidence type="ECO:0000256" key="3">
    <source>
        <dbReference type="ARBA" id="ARBA00022989"/>
    </source>
</evidence>
<dbReference type="PANTHER" id="PTHR43229">
    <property type="entry name" value="NODULATION PROTEIN J"/>
    <property type="match status" value="1"/>
</dbReference>
<feature type="transmembrane region" description="Helical" evidence="6">
    <location>
        <begin position="70"/>
        <end position="90"/>
    </location>
</feature>
<keyword evidence="6" id="KW-0813">Transport</keyword>
<comment type="subcellular location">
    <subcellularLocation>
        <location evidence="6">Cell membrane</location>
        <topology evidence="6">Multi-pass membrane protein</topology>
    </subcellularLocation>
    <subcellularLocation>
        <location evidence="1">Membrane</location>
        <topology evidence="1">Multi-pass membrane protein</topology>
    </subcellularLocation>
</comment>
<dbReference type="GO" id="GO:0140359">
    <property type="term" value="F:ABC-type transporter activity"/>
    <property type="evidence" value="ECO:0007669"/>
    <property type="project" value="InterPro"/>
</dbReference>
<feature type="transmembrane region" description="Helical" evidence="6">
    <location>
        <begin position="119"/>
        <end position="142"/>
    </location>
</feature>
<accession>A0A4U3MIR3</accession>
<feature type="transmembrane region" description="Helical" evidence="6">
    <location>
        <begin position="183"/>
        <end position="201"/>
    </location>
</feature>
<evidence type="ECO:0000256" key="4">
    <source>
        <dbReference type="ARBA" id="ARBA00023136"/>
    </source>
</evidence>
<organism evidence="8 9">
    <name type="scientific">Herbidospora galbida</name>
    <dbReference type="NCBI Taxonomy" id="2575442"/>
    <lineage>
        <taxon>Bacteria</taxon>
        <taxon>Bacillati</taxon>
        <taxon>Actinomycetota</taxon>
        <taxon>Actinomycetes</taxon>
        <taxon>Streptosporangiales</taxon>
        <taxon>Streptosporangiaceae</taxon>
        <taxon>Herbidospora</taxon>
    </lineage>
</organism>
<keyword evidence="4 6" id="KW-0472">Membrane</keyword>
<keyword evidence="5" id="KW-0046">Antibiotic resistance</keyword>
<feature type="transmembrane region" description="Helical" evidence="6">
    <location>
        <begin position="148"/>
        <end position="171"/>
    </location>
</feature>
<dbReference type="PROSITE" id="PS51012">
    <property type="entry name" value="ABC_TM2"/>
    <property type="match status" value="1"/>
</dbReference>
<evidence type="ECO:0000256" key="5">
    <source>
        <dbReference type="ARBA" id="ARBA00023251"/>
    </source>
</evidence>
<dbReference type="PANTHER" id="PTHR43229:SF2">
    <property type="entry name" value="NODULATION PROTEIN J"/>
    <property type="match status" value="1"/>
</dbReference>
<keyword evidence="6" id="KW-1003">Cell membrane</keyword>
<evidence type="ECO:0000259" key="7">
    <source>
        <dbReference type="PROSITE" id="PS51012"/>
    </source>
</evidence>
<feature type="domain" description="ABC transmembrane type-2" evidence="7">
    <location>
        <begin position="34"/>
        <end position="257"/>
    </location>
</feature>
<evidence type="ECO:0000256" key="6">
    <source>
        <dbReference type="RuleBase" id="RU361157"/>
    </source>
</evidence>
<dbReference type="InterPro" id="IPR013525">
    <property type="entry name" value="ABC2_TM"/>
</dbReference>
<dbReference type="InterPro" id="IPR051784">
    <property type="entry name" value="Nod_factor_ABC_transporter"/>
</dbReference>
<keyword evidence="2 6" id="KW-0812">Transmembrane</keyword>
<dbReference type="RefSeq" id="WP_137246718.1">
    <property type="nucleotide sequence ID" value="NZ_SZQA01000007.1"/>
</dbReference>
<name>A0A4U3MIR3_9ACTN</name>
<dbReference type="EMBL" id="SZQA01000007">
    <property type="protein sequence ID" value="TKK89211.1"/>
    <property type="molecule type" value="Genomic_DNA"/>
</dbReference>
<dbReference type="Pfam" id="PF01061">
    <property type="entry name" value="ABC2_membrane"/>
    <property type="match status" value="1"/>
</dbReference>